<keyword evidence="2" id="KW-1185">Reference proteome</keyword>
<gene>
    <name evidence="1" type="ORF">M6B38_299270</name>
</gene>
<name>A0AAX6HRL3_IRIPA</name>
<sequence length="155" mass="17441">MRGVRPLSRYAEYMVSDPVIRAERFREGLALGYQDPDPFLLCDIAEVYAEARKVEREWGLKPKRDRDLFSGPVAAQRLLRALSFSISLSSIRPEHRFSRCSTLSRGRLSMGLLATLQETWSRLGGLPEEAGFVPLLRGGWTSVERLSCEPSQGSP</sequence>
<protein>
    <submittedName>
        <fullName evidence="1">Uncharacterized protein</fullName>
    </submittedName>
</protein>
<organism evidence="1 2">
    <name type="scientific">Iris pallida</name>
    <name type="common">Sweet iris</name>
    <dbReference type="NCBI Taxonomy" id="29817"/>
    <lineage>
        <taxon>Eukaryota</taxon>
        <taxon>Viridiplantae</taxon>
        <taxon>Streptophyta</taxon>
        <taxon>Embryophyta</taxon>
        <taxon>Tracheophyta</taxon>
        <taxon>Spermatophyta</taxon>
        <taxon>Magnoliopsida</taxon>
        <taxon>Liliopsida</taxon>
        <taxon>Asparagales</taxon>
        <taxon>Iridaceae</taxon>
        <taxon>Iridoideae</taxon>
        <taxon>Irideae</taxon>
        <taxon>Iris</taxon>
    </lineage>
</organism>
<reference evidence="1" key="1">
    <citation type="journal article" date="2023" name="GigaByte">
        <title>Genome assembly of the bearded iris, Iris pallida Lam.</title>
        <authorList>
            <person name="Bruccoleri R.E."/>
            <person name="Oakeley E.J."/>
            <person name="Faust A.M.E."/>
            <person name="Altorfer M."/>
            <person name="Dessus-Babus S."/>
            <person name="Burckhardt D."/>
            <person name="Oertli M."/>
            <person name="Naumann U."/>
            <person name="Petersen F."/>
            <person name="Wong J."/>
        </authorList>
    </citation>
    <scope>NUCLEOTIDE SEQUENCE</scope>
    <source>
        <strain evidence="1">GSM-AAB239-AS_SAM_17_03QT</strain>
    </source>
</reference>
<reference evidence="1" key="2">
    <citation type="submission" date="2023-04" db="EMBL/GenBank/DDBJ databases">
        <authorList>
            <person name="Bruccoleri R.E."/>
            <person name="Oakeley E.J."/>
            <person name="Faust A.-M."/>
            <person name="Dessus-Babus S."/>
            <person name="Altorfer M."/>
            <person name="Burckhardt D."/>
            <person name="Oertli M."/>
            <person name="Naumann U."/>
            <person name="Petersen F."/>
            <person name="Wong J."/>
        </authorList>
    </citation>
    <scope>NUCLEOTIDE SEQUENCE</scope>
    <source>
        <strain evidence="1">GSM-AAB239-AS_SAM_17_03QT</strain>
        <tissue evidence="1">Leaf</tissue>
    </source>
</reference>
<proteinExistence type="predicted"/>
<accession>A0AAX6HRL3</accession>
<evidence type="ECO:0000313" key="1">
    <source>
        <dbReference type="EMBL" id="KAJ6842925.1"/>
    </source>
</evidence>
<dbReference type="Proteomes" id="UP001140949">
    <property type="component" value="Unassembled WGS sequence"/>
</dbReference>
<comment type="caution">
    <text evidence="1">The sequence shown here is derived from an EMBL/GenBank/DDBJ whole genome shotgun (WGS) entry which is preliminary data.</text>
</comment>
<dbReference type="AlphaFoldDB" id="A0AAX6HRL3"/>
<evidence type="ECO:0000313" key="2">
    <source>
        <dbReference type="Proteomes" id="UP001140949"/>
    </source>
</evidence>
<dbReference type="EMBL" id="JANAVB010007399">
    <property type="protein sequence ID" value="KAJ6842925.1"/>
    <property type="molecule type" value="Genomic_DNA"/>
</dbReference>